<dbReference type="EMBL" id="AZSI01000014">
    <property type="protein sequence ID" value="KEY63010.1"/>
    <property type="molecule type" value="Genomic_DNA"/>
</dbReference>
<keyword evidence="1" id="KW-0812">Transmembrane</keyword>
<feature type="transmembrane region" description="Helical" evidence="1">
    <location>
        <begin position="24"/>
        <end position="40"/>
    </location>
</feature>
<gene>
    <name evidence="2" type="ORF">U725_00687</name>
</gene>
<accession>A0A084ACI1</accession>
<sequence length="83" mass="9144">MGILLAILAGGGSLLNFMYGQNQLIQYLLTALSVISLFVYRGKRTRKSYHNNGVSIFTIRFAICVISFVGSGSILLAFLFHLN</sequence>
<evidence type="ECO:0000256" key="1">
    <source>
        <dbReference type="SAM" id="Phobius"/>
    </source>
</evidence>
<keyword evidence="1" id="KW-1133">Transmembrane helix</keyword>
<dbReference type="PATRIC" id="fig|1415168.3.peg.729"/>
<name>A0A084ACI1_LACLC</name>
<evidence type="ECO:0000313" key="2">
    <source>
        <dbReference type="EMBL" id="KEY63010.1"/>
    </source>
</evidence>
<reference evidence="2 3" key="1">
    <citation type="submission" date="2014-06" db="EMBL/GenBank/DDBJ databases">
        <title>Draft genome sequence of the putrescine producing strain Lactococcus lactis subsp cremoris GE214.</title>
        <authorList>
            <person name="Ladero V."/>
            <person name="Linares D.M."/>
            <person name="del Rio B."/>
            <person name="Mayo B."/>
            <person name="Martin M.C."/>
            <person name="Fernandez M."/>
            <person name="Alvarez M.A."/>
        </authorList>
    </citation>
    <scope>NUCLEOTIDE SEQUENCE [LARGE SCALE GENOMIC DNA]</scope>
    <source>
        <strain evidence="2 3">GE214</strain>
    </source>
</reference>
<protein>
    <submittedName>
        <fullName evidence="2">Uncharacterized protein</fullName>
    </submittedName>
</protein>
<proteinExistence type="predicted"/>
<dbReference type="Proteomes" id="UP000028401">
    <property type="component" value="Unassembled WGS sequence"/>
</dbReference>
<evidence type="ECO:0000313" key="3">
    <source>
        <dbReference type="Proteomes" id="UP000028401"/>
    </source>
</evidence>
<organism evidence="2 3">
    <name type="scientific">Lactococcus cremoris subsp. cremoris GE214</name>
    <dbReference type="NCBI Taxonomy" id="1415168"/>
    <lineage>
        <taxon>Bacteria</taxon>
        <taxon>Bacillati</taxon>
        <taxon>Bacillota</taxon>
        <taxon>Bacilli</taxon>
        <taxon>Lactobacillales</taxon>
        <taxon>Streptococcaceae</taxon>
        <taxon>Lactococcus</taxon>
        <taxon>Lactococcus cremoris subsp. cremoris</taxon>
    </lineage>
</organism>
<keyword evidence="1" id="KW-0472">Membrane</keyword>
<comment type="caution">
    <text evidence="2">The sequence shown here is derived from an EMBL/GenBank/DDBJ whole genome shotgun (WGS) entry which is preliminary data.</text>
</comment>
<dbReference type="RefSeq" id="WP_042747889.1">
    <property type="nucleotide sequence ID" value="NZ_AZSI01000014.1"/>
</dbReference>
<feature type="transmembrane region" description="Helical" evidence="1">
    <location>
        <begin position="61"/>
        <end position="82"/>
    </location>
</feature>
<dbReference type="AlphaFoldDB" id="A0A084ACI1"/>